<feature type="transmembrane region" description="Helical" evidence="1">
    <location>
        <begin position="50"/>
        <end position="69"/>
    </location>
</feature>
<comment type="caution">
    <text evidence="2">The sequence shown here is derived from an EMBL/GenBank/DDBJ whole genome shotgun (WGS) entry which is preliminary data.</text>
</comment>
<protein>
    <submittedName>
        <fullName evidence="2">Uncharacterized protein</fullName>
    </submittedName>
</protein>
<feature type="non-terminal residue" evidence="2">
    <location>
        <position position="88"/>
    </location>
</feature>
<proteinExistence type="predicted"/>
<evidence type="ECO:0000256" key="1">
    <source>
        <dbReference type="SAM" id="Phobius"/>
    </source>
</evidence>
<dbReference type="Proteomes" id="UP001268610">
    <property type="component" value="Unassembled WGS sequence"/>
</dbReference>
<dbReference type="AlphaFoldDB" id="A0AAJ2H4A6"/>
<dbReference type="RefSeq" id="WP_310866899.1">
    <property type="nucleotide sequence ID" value="NZ_JAVLSF010001418.1"/>
</dbReference>
<evidence type="ECO:0000313" key="2">
    <source>
        <dbReference type="EMBL" id="MDR9778962.1"/>
    </source>
</evidence>
<keyword evidence="1" id="KW-0812">Transmembrane</keyword>
<gene>
    <name evidence="2" type="ORF">RJJ65_41165</name>
</gene>
<organism evidence="2 3">
    <name type="scientific">Rhizobium hidalgonense</name>
    <dbReference type="NCBI Taxonomy" id="1538159"/>
    <lineage>
        <taxon>Bacteria</taxon>
        <taxon>Pseudomonadati</taxon>
        <taxon>Pseudomonadota</taxon>
        <taxon>Alphaproteobacteria</taxon>
        <taxon>Hyphomicrobiales</taxon>
        <taxon>Rhizobiaceae</taxon>
        <taxon>Rhizobium/Agrobacterium group</taxon>
        <taxon>Rhizobium</taxon>
    </lineage>
</organism>
<evidence type="ECO:0000313" key="3">
    <source>
        <dbReference type="Proteomes" id="UP001268610"/>
    </source>
</evidence>
<dbReference type="EMBL" id="JAVLSF010001418">
    <property type="protein sequence ID" value="MDR9778962.1"/>
    <property type="molecule type" value="Genomic_DNA"/>
</dbReference>
<sequence length="88" mass="9532">MISPAVALGVLGAGIFLVVGLLTGIWKYVAIMQSDKARAPYYVDIAHRSSLMYAGASLILVALAYFSVWSDGVNWWAMLANMVYFALA</sequence>
<keyword evidence="1" id="KW-1133">Transmembrane helix</keyword>
<reference evidence="2" key="1">
    <citation type="submission" date="2023-04" db="EMBL/GenBank/DDBJ databases">
        <title>Genomic characterization of faba bean (Vicia faba) microsymbionts in Mexican soils.</title>
        <authorList>
            <person name="Rivera Orduna F.N."/>
            <person name="Guevara-Luna J."/>
            <person name="Yan J."/>
            <person name="Arroyo-Herrera I."/>
            <person name="Li Y."/>
            <person name="Vasquez-Murrieta M.S."/>
            <person name="Wang E.T."/>
        </authorList>
    </citation>
    <scope>NUCLEOTIDE SEQUENCE</scope>
    <source>
        <strain evidence="2">CH26</strain>
    </source>
</reference>
<feature type="transmembrane region" description="Helical" evidence="1">
    <location>
        <begin position="6"/>
        <end position="29"/>
    </location>
</feature>
<accession>A0AAJ2H4A6</accession>
<name>A0AAJ2H4A6_9HYPH</name>
<keyword evidence="1" id="KW-0472">Membrane</keyword>